<proteinExistence type="predicted"/>
<evidence type="ECO:0000313" key="2">
    <source>
        <dbReference type="EMBL" id="OAK70067.1"/>
    </source>
</evidence>
<feature type="domain" description="YopX protein" evidence="1">
    <location>
        <begin position="57"/>
        <end position="137"/>
    </location>
</feature>
<evidence type="ECO:0000313" key="3">
    <source>
        <dbReference type="Proteomes" id="UP000077881"/>
    </source>
</evidence>
<dbReference type="AlphaFoldDB" id="A0A177ZQ27"/>
<comment type="caution">
    <text evidence="2">The sequence shown here is derived from an EMBL/GenBank/DDBJ whole genome shotgun (WGS) entry which is preliminary data.</text>
</comment>
<dbReference type="Pfam" id="PF09643">
    <property type="entry name" value="YopX"/>
    <property type="match status" value="1"/>
</dbReference>
<dbReference type="PATRIC" id="fig|217031.6.peg.2764"/>
<dbReference type="RefSeq" id="WP_064468259.1">
    <property type="nucleotide sequence ID" value="NZ_LDJR01000052.1"/>
</dbReference>
<dbReference type="Gene3D" id="2.30.30.290">
    <property type="entry name" value="YopX-like domains"/>
    <property type="match status" value="1"/>
</dbReference>
<protein>
    <recommendedName>
        <fullName evidence="1">YopX protein domain-containing protein</fullName>
    </recommendedName>
</protein>
<reference evidence="2 3" key="1">
    <citation type="submission" date="2015-05" db="EMBL/GenBank/DDBJ databases">
        <title>Comparison of genome.</title>
        <authorList>
            <person name="Zheng Z."/>
            <person name="Sun M."/>
        </authorList>
    </citation>
    <scope>NUCLEOTIDE SEQUENCE [LARGE SCALE GENOMIC DNA]</scope>
    <source>
        <strain evidence="2 3">G25-74</strain>
    </source>
</reference>
<dbReference type="Proteomes" id="UP000077881">
    <property type="component" value="Unassembled WGS sequence"/>
</dbReference>
<organism evidence="2 3">
    <name type="scientific">Lederbergia galactosidilytica</name>
    <dbReference type="NCBI Taxonomy" id="217031"/>
    <lineage>
        <taxon>Bacteria</taxon>
        <taxon>Bacillati</taxon>
        <taxon>Bacillota</taxon>
        <taxon>Bacilli</taxon>
        <taxon>Bacillales</taxon>
        <taxon>Bacillaceae</taxon>
        <taxon>Lederbergia</taxon>
    </lineage>
</organism>
<dbReference type="InterPro" id="IPR023385">
    <property type="entry name" value="YopX-like_C"/>
</dbReference>
<accession>A0A177ZQ27</accession>
<sequence length="140" mass="16141">MREIKFRGKALLSIEDLNSFGIEHSNGWVYGSLITNKGKPFIVGDLVETDPEYVIHEFWVEVDPKTVGQYTGLKDKNGTEIYEKDLVKDKLGRTYKVRYNEFCAFMLYPIDGNDFMAIYPVIELEVIGNVYESELLEVTE</sequence>
<dbReference type="InterPro" id="IPR019096">
    <property type="entry name" value="YopX_protein"/>
</dbReference>
<gene>
    <name evidence="2" type="ORF">ABB05_12855</name>
</gene>
<dbReference type="OrthoDB" id="1809393at2"/>
<name>A0A177ZQ27_9BACI</name>
<dbReference type="EMBL" id="LDJR01000052">
    <property type="protein sequence ID" value="OAK70067.1"/>
    <property type="molecule type" value="Genomic_DNA"/>
</dbReference>
<keyword evidence="3" id="KW-1185">Reference proteome</keyword>
<dbReference type="STRING" id="217031.ABB05_12855"/>
<evidence type="ECO:0000259" key="1">
    <source>
        <dbReference type="Pfam" id="PF09643"/>
    </source>
</evidence>
<dbReference type="SUPFAM" id="SSF159006">
    <property type="entry name" value="YopX-like"/>
    <property type="match status" value="1"/>
</dbReference>